<sequence>MSRLEPFRTTVFAEMTELAVRHEAINLGQGFPDEDGPASMLEAACSAILSGANQYTPGAGAWDLREAVADDRYSRYGIKYDPQHEVLITVGATEGITAAILALTERGDEVVLIEPFFDSYPAAVALAGATLRTATMETDGDCFVLDIDSVRAAITPATKVLVVNSPHNPTGSVMTEAEAAAIADLAVSHDLIVVVDEVYEHLVFDGRRHISLATLPGMRERTISVSSAGKTFNVTGWKIGWVCGPAHLVSAVRAAKQFMSFVSGAPLQPAIAVALRNELPWVRAMRDDLNIKRDILRTALSNAGFKVHASQGTYFVIADATPLSLGDATKLCRRMPEEIGVAAVPVSAFVTTNHHDRWRNFVRFAFSKRHDVLADASQRLVGLHR</sequence>
<organism evidence="7 8">
    <name type="scientific">Hoyosella rhizosphaerae</name>
    <dbReference type="NCBI Taxonomy" id="1755582"/>
    <lineage>
        <taxon>Bacteria</taxon>
        <taxon>Bacillati</taxon>
        <taxon>Actinomycetota</taxon>
        <taxon>Actinomycetes</taxon>
        <taxon>Mycobacteriales</taxon>
        <taxon>Hoyosellaceae</taxon>
        <taxon>Hoyosella</taxon>
    </lineage>
</organism>
<reference evidence="7" key="1">
    <citation type="journal article" date="2014" name="Int. J. Syst. Evol. Microbiol.">
        <title>Complete genome sequence of Corynebacterium casei LMG S-19264T (=DSM 44701T), isolated from a smear-ripened cheese.</title>
        <authorList>
            <consortium name="US DOE Joint Genome Institute (JGI-PGF)"/>
            <person name="Walter F."/>
            <person name="Albersmeier A."/>
            <person name="Kalinowski J."/>
            <person name="Ruckert C."/>
        </authorList>
    </citation>
    <scope>NUCLEOTIDE SEQUENCE</scope>
    <source>
        <strain evidence="7">CGMCC 1.15478</strain>
    </source>
</reference>
<comment type="similarity">
    <text evidence="2">Belongs to the class-I pyridoxal-phosphate-dependent aminotransferase family.</text>
</comment>
<dbReference type="GO" id="GO:0016212">
    <property type="term" value="F:kynurenine-oxoglutarate transaminase activity"/>
    <property type="evidence" value="ECO:0007669"/>
    <property type="project" value="TreeGrafter"/>
</dbReference>
<evidence type="ECO:0000256" key="5">
    <source>
        <dbReference type="ARBA" id="ARBA00022898"/>
    </source>
</evidence>
<dbReference type="InterPro" id="IPR015422">
    <property type="entry name" value="PyrdxlP-dep_Trfase_small"/>
</dbReference>
<dbReference type="InterPro" id="IPR015421">
    <property type="entry name" value="PyrdxlP-dep_Trfase_major"/>
</dbReference>
<dbReference type="CDD" id="cd00609">
    <property type="entry name" value="AAT_like"/>
    <property type="match status" value="1"/>
</dbReference>
<reference evidence="7" key="2">
    <citation type="submission" date="2020-09" db="EMBL/GenBank/DDBJ databases">
        <authorList>
            <person name="Sun Q."/>
            <person name="Zhou Y."/>
        </authorList>
    </citation>
    <scope>NUCLEOTIDE SEQUENCE</scope>
    <source>
        <strain evidence="7">CGMCC 1.15478</strain>
    </source>
</reference>
<dbReference type="EMBL" id="BMJH01000003">
    <property type="protein sequence ID" value="GGC73306.1"/>
    <property type="molecule type" value="Genomic_DNA"/>
</dbReference>
<dbReference type="PANTHER" id="PTHR43807">
    <property type="entry name" value="FI04487P"/>
    <property type="match status" value="1"/>
</dbReference>
<dbReference type="InterPro" id="IPR004839">
    <property type="entry name" value="Aminotransferase_I/II_large"/>
</dbReference>
<keyword evidence="3 7" id="KW-0032">Aminotransferase</keyword>
<evidence type="ECO:0000313" key="8">
    <source>
        <dbReference type="Proteomes" id="UP000641514"/>
    </source>
</evidence>
<dbReference type="AlphaFoldDB" id="A0A916UI80"/>
<dbReference type="SUPFAM" id="SSF53383">
    <property type="entry name" value="PLP-dependent transferases"/>
    <property type="match status" value="1"/>
</dbReference>
<dbReference type="GO" id="GO:0030170">
    <property type="term" value="F:pyridoxal phosphate binding"/>
    <property type="evidence" value="ECO:0007669"/>
    <property type="project" value="InterPro"/>
</dbReference>
<gene>
    <name evidence="7" type="ORF">GCM10011410_28040</name>
</gene>
<evidence type="ECO:0000256" key="3">
    <source>
        <dbReference type="ARBA" id="ARBA00022576"/>
    </source>
</evidence>
<comment type="cofactor">
    <cofactor evidence="1">
        <name>pyridoxal 5'-phosphate</name>
        <dbReference type="ChEBI" id="CHEBI:597326"/>
    </cofactor>
</comment>
<dbReference type="Pfam" id="PF00155">
    <property type="entry name" value="Aminotran_1_2"/>
    <property type="match status" value="1"/>
</dbReference>
<keyword evidence="5" id="KW-0663">Pyridoxal phosphate</keyword>
<dbReference type="InterPro" id="IPR051326">
    <property type="entry name" value="Kynurenine-oxoglutarate_AT"/>
</dbReference>
<proteinExistence type="inferred from homology"/>
<dbReference type="Gene3D" id="3.90.1150.10">
    <property type="entry name" value="Aspartate Aminotransferase, domain 1"/>
    <property type="match status" value="1"/>
</dbReference>
<dbReference type="NCBIfam" id="NF005855">
    <property type="entry name" value="PRK07777.1"/>
    <property type="match status" value="1"/>
</dbReference>
<keyword evidence="4" id="KW-0808">Transferase</keyword>
<evidence type="ECO:0000256" key="1">
    <source>
        <dbReference type="ARBA" id="ARBA00001933"/>
    </source>
</evidence>
<dbReference type="Proteomes" id="UP000641514">
    <property type="component" value="Unassembled WGS sequence"/>
</dbReference>
<keyword evidence="8" id="KW-1185">Reference proteome</keyword>
<dbReference type="FunFam" id="3.40.640.10:FF:000024">
    <property type="entry name" value="Kynurenine--oxoglutarate transaminase 3"/>
    <property type="match status" value="1"/>
</dbReference>
<comment type="caution">
    <text evidence="7">The sequence shown here is derived from an EMBL/GenBank/DDBJ whole genome shotgun (WGS) entry which is preliminary data.</text>
</comment>
<protein>
    <submittedName>
        <fullName evidence="7">Aminotransferase</fullName>
    </submittedName>
</protein>
<dbReference type="PANTHER" id="PTHR43807:SF20">
    <property type="entry name" value="FI04487P"/>
    <property type="match status" value="1"/>
</dbReference>
<feature type="domain" description="Aminotransferase class I/classII large" evidence="6">
    <location>
        <begin position="24"/>
        <end position="366"/>
    </location>
</feature>
<accession>A0A916UI80</accession>
<dbReference type="GO" id="GO:0005737">
    <property type="term" value="C:cytoplasm"/>
    <property type="evidence" value="ECO:0007669"/>
    <property type="project" value="TreeGrafter"/>
</dbReference>
<evidence type="ECO:0000256" key="2">
    <source>
        <dbReference type="ARBA" id="ARBA00007441"/>
    </source>
</evidence>
<dbReference type="Gene3D" id="3.40.640.10">
    <property type="entry name" value="Type I PLP-dependent aspartate aminotransferase-like (Major domain)"/>
    <property type="match status" value="1"/>
</dbReference>
<evidence type="ECO:0000313" key="7">
    <source>
        <dbReference type="EMBL" id="GGC73306.1"/>
    </source>
</evidence>
<dbReference type="InterPro" id="IPR015424">
    <property type="entry name" value="PyrdxlP-dep_Trfase"/>
</dbReference>
<evidence type="ECO:0000256" key="4">
    <source>
        <dbReference type="ARBA" id="ARBA00022679"/>
    </source>
</evidence>
<name>A0A916UI80_9ACTN</name>
<evidence type="ECO:0000259" key="6">
    <source>
        <dbReference type="Pfam" id="PF00155"/>
    </source>
</evidence>